<dbReference type="AlphaFoldDB" id="A0A6N3CC80"/>
<dbReference type="NCBIfam" id="NF033153">
    <property type="entry name" value="phage_ICD_like"/>
    <property type="match status" value="1"/>
</dbReference>
<organism evidence="2">
    <name type="scientific">Enterobacter agglomerans</name>
    <name type="common">Erwinia herbicola</name>
    <name type="synonym">Pantoea agglomerans</name>
    <dbReference type="NCBI Taxonomy" id="549"/>
    <lineage>
        <taxon>Bacteria</taxon>
        <taxon>Pseudomonadati</taxon>
        <taxon>Pseudomonadota</taxon>
        <taxon>Gammaproteobacteria</taxon>
        <taxon>Enterobacterales</taxon>
        <taxon>Erwiniaceae</taxon>
        <taxon>Pantoea</taxon>
        <taxon>Pantoea agglomerans group</taxon>
    </lineage>
</organism>
<proteinExistence type="predicted"/>
<feature type="region of interest" description="Disordered" evidence="1">
    <location>
        <begin position="1"/>
        <end position="39"/>
    </location>
</feature>
<gene>
    <name evidence="2" type="ORF">PALFYP105_03363</name>
</gene>
<name>A0A6N3CC80_ENTAG</name>
<evidence type="ECO:0008006" key="3">
    <source>
        <dbReference type="Google" id="ProtNLM"/>
    </source>
</evidence>
<dbReference type="EMBL" id="CACRUS010000006">
    <property type="protein sequence ID" value="VYU12984.1"/>
    <property type="molecule type" value="Genomic_DNA"/>
</dbReference>
<sequence length="470" mass="52774">MLDKTKATMQGRQCSTENKEQNQHTRPVAGGQSLSAPDITGTVPLERLRETTQKLGCLECTALAHTPFPQIWGELEQSAGCTAMQHTPEKFRSFERYPDFGYRTYTKNAGQTPELESAQRFGETRSFIAFFICERTVSHCCSKFSYIAWSSAYLLSTPYVESSLIAALISSLLLRFGAYTPRGLLVMRAIRCRHKTSLCPAAQLHLISSFPVSSETVTTYKSVPLLLVAKNSYFILTLHVVVLDQPFGSIPCRRNSARANSFIQLPRLMPSRSAASLSCWRSSGVIRIWKVGDRPSPFGVLSRLIVDMYVRNPLAWILLCTYVNTANIQKTTPRTVGAVPGRLTKPLYEVTIMAELQHTQTRHEFTWLFLATPKHYPECAPVVLRFDADTEDKARAAFPGWDLVFAAKIRAQAPCRVAFFDYTTRLEAFLQTSLCMNFDDETEYSTAMNLIRMSLTRISELKAASEVAHA</sequence>
<reference evidence="2" key="1">
    <citation type="submission" date="2019-11" db="EMBL/GenBank/DDBJ databases">
        <authorList>
            <person name="Feng L."/>
        </authorList>
    </citation>
    <scope>NUCLEOTIDE SEQUENCE</scope>
    <source>
        <strain evidence="2">PagglomeransLFYP105</strain>
    </source>
</reference>
<evidence type="ECO:0000256" key="1">
    <source>
        <dbReference type="SAM" id="MobiDB-lite"/>
    </source>
</evidence>
<accession>A0A6N3CC80</accession>
<protein>
    <recommendedName>
        <fullName evidence="3">Host cell division inhibitor Icd-like protein</fullName>
    </recommendedName>
</protein>
<feature type="compositionally biased region" description="Polar residues" evidence="1">
    <location>
        <begin position="7"/>
        <end position="16"/>
    </location>
</feature>
<evidence type="ECO:0000313" key="2">
    <source>
        <dbReference type="EMBL" id="VYU12984.1"/>
    </source>
</evidence>